<evidence type="ECO:0000259" key="3">
    <source>
        <dbReference type="Pfam" id="PF16371"/>
    </source>
</evidence>
<dbReference type="Pfam" id="PF16371">
    <property type="entry name" value="MetallophosN"/>
    <property type="match status" value="1"/>
</dbReference>
<accession>A0ABW5KFW0</accession>
<name>A0ABW5KFW0_9SPHI</name>
<evidence type="ECO:0000313" key="4">
    <source>
        <dbReference type="EMBL" id="MFD2547489.1"/>
    </source>
</evidence>
<protein>
    <submittedName>
        <fullName evidence="4">Calcineurin-like phosphoesterase C-terminal domain-containing protein</fullName>
    </submittedName>
</protein>
<dbReference type="Pfam" id="PF00149">
    <property type="entry name" value="Metallophos"/>
    <property type="match status" value="1"/>
</dbReference>
<gene>
    <name evidence="4" type="ORF">ACFSR5_07520</name>
</gene>
<feature type="domain" description="Calcineurin-like phosphoesterase C-terminal" evidence="2">
    <location>
        <begin position="368"/>
        <end position="553"/>
    </location>
</feature>
<organism evidence="4 5">
    <name type="scientific">Sphingobacterium suaedae</name>
    <dbReference type="NCBI Taxonomy" id="1686402"/>
    <lineage>
        <taxon>Bacteria</taxon>
        <taxon>Pseudomonadati</taxon>
        <taxon>Bacteroidota</taxon>
        <taxon>Sphingobacteriia</taxon>
        <taxon>Sphingobacteriales</taxon>
        <taxon>Sphingobacteriaceae</taxon>
        <taxon>Sphingobacterium</taxon>
    </lineage>
</organism>
<dbReference type="InterPro" id="IPR029052">
    <property type="entry name" value="Metallo-depent_PP-like"/>
</dbReference>
<reference evidence="5" key="1">
    <citation type="journal article" date="2019" name="Int. J. Syst. Evol. Microbiol.">
        <title>The Global Catalogue of Microorganisms (GCM) 10K type strain sequencing project: providing services to taxonomists for standard genome sequencing and annotation.</title>
        <authorList>
            <consortium name="The Broad Institute Genomics Platform"/>
            <consortium name="The Broad Institute Genome Sequencing Center for Infectious Disease"/>
            <person name="Wu L."/>
            <person name="Ma J."/>
        </authorList>
    </citation>
    <scope>NUCLEOTIDE SEQUENCE [LARGE SCALE GENOMIC DNA]</scope>
    <source>
        <strain evidence="5">KCTC 42662</strain>
    </source>
</reference>
<dbReference type="EMBL" id="JBHULR010000003">
    <property type="protein sequence ID" value="MFD2547489.1"/>
    <property type="molecule type" value="Genomic_DNA"/>
</dbReference>
<evidence type="ECO:0000259" key="2">
    <source>
        <dbReference type="Pfam" id="PF16370"/>
    </source>
</evidence>
<feature type="domain" description="Calcineurin-like phosphoesterase N-terminal" evidence="3">
    <location>
        <begin position="57"/>
        <end position="134"/>
    </location>
</feature>
<evidence type="ECO:0000259" key="1">
    <source>
        <dbReference type="Pfam" id="PF00149"/>
    </source>
</evidence>
<dbReference type="Pfam" id="PF16370">
    <property type="entry name" value="MetallophosC"/>
    <property type="match status" value="1"/>
</dbReference>
<dbReference type="SUPFAM" id="SSF56300">
    <property type="entry name" value="Metallo-dependent phosphatases"/>
    <property type="match status" value="1"/>
</dbReference>
<dbReference type="Gene3D" id="3.60.21.10">
    <property type="match status" value="1"/>
</dbReference>
<dbReference type="InterPro" id="IPR032285">
    <property type="entry name" value="Metallophos_N"/>
</dbReference>
<dbReference type="InterPro" id="IPR004843">
    <property type="entry name" value="Calcineurin-like_PHP"/>
</dbReference>
<comment type="caution">
    <text evidence="4">The sequence shown here is derived from an EMBL/GenBank/DDBJ whole genome shotgun (WGS) entry which is preliminary data.</text>
</comment>
<proteinExistence type="predicted"/>
<evidence type="ECO:0000313" key="5">
    <source>
        <dbReference type="Proteomes" id="UP001597545"/>
    </source>
</evidence>
<dbReference type="PANTHER" id="PTHR43143">
    <property type="entry name" value="METALLOPHOSPHOESTERASE, CALCINEURIN SUPERFAMILY"/>
    <property type="match status" value="1"/>
</dbReference>
<sequence length="568" mass="64343">MNLYYLTLLPLVLALSFSIKEDFPWINEDTKQNIVKATTHSQSLTNARKNWKITVRGKVHSRGKGIPNVVVSDGYLVTKTDQGGFYQLASNKHNGYIFISPPGDYEVPTKQTVPQFFQQLSSSAFDVEVKDFELYPSTGGKHVMAFLADMHLAKRNEDLEQFQRGFIKDIQELAAAYKANDTKFYALTLGDQSWDAYWYKNNFGLPEYLAQLQVLDFPIFNTIGNHDNDPYVANDWLSEVPYRRVLGPTYYSFNIGEAHYVVLDNVVFKNHGGAPGTVGDRDYNVEITENQIAWLKKDLAMLPDKHTPIILAMHIPMHSNPKLGATHTVIKNASALQDCLQSFENVKIFTGHTHINYRVTDSESTLQEYNIGAVCATWWWTGRKNSAGNHICKDGSPGGYAVMETDARKQVTFYKSIGFSKDYQFRSYDLNTIHITAEEFTPKANHIHQKMVQEYAGNYANANKSNEILLNIWGYRKGWKIAVKENGKLLTVKQVHQKDPLHVISYTMGRLNANATPTPAFVSANTSHLFLSKATKPNTTLEISVTDDQGQVFTETMTRPKTFSYNIH</sequence>
<keyword evidence="5" id="KW-1185">Reference proteome</keyword>
<dbReference type="PANTHER" id="PTHR43143:SF1">
    <property type="entry name" value="SERINE_THREONINE-PROTEIN PHOSPHATASE CPPED1"/>
    <property type="match status" value="1"/>
</dbReference>
<dbReference type="RefSeq" id="WP_380902290.1">
    <property type="nucleotide sequence ID" value="NZ_JBHUEG010000007.1"/>
</dbReference>
<dbReference type="InterPro" id="IPR051918">
    <property type="entry name" value="STPP_CPPED1"/>
</dbReference>
<feature type="domain" description="Calcineurin-like phosphoesterase" evidence="1">
    <location>
        <begin position="145"/>
        <end position="355"/>
    </location>
</feature>
<dbReference type="Proteomes" id="UP001597545">
    <property type="component" value="Unassembled WGS sequence"/>
</dbReference>
<dbReference type="InterPro" id="IPR032288">
    <property type="entry name" value="Metallophos_C"/>
</dbReference>